<sequence>MKTSQLILLALLTFLLPTARADEGVAPPTPRTVKTQVKILTALNEEANPIPLTEYGDPPIVNEFSFTWGDVFYGGPTFSLLYAWEKKYYFELSGEPSASGLTDRQLVVFPAFGGVLGFNIGGHGFLSAHLELGLGFIIPPYFATEFDLYPRITAGPDFNLGGGWRISGEVDYFFAYVGYGLGVSCSF</sequence>
<proteinExistence type="predicted"/>
<gene>
    <name evidence="2" type="ORF">A2Y64_08160</name>
</gene>
<reference evidence="2 3" key="1">
    <citation type="journal article" date="2016" name="Nat. Commun.">
        <title>Thousands of microbial genomes shed light on interconnected biogeochemical processes in an aquifer system.</title>
        <authorList>
            <person name="Anantharaman K."/>
            <person name="Brown C.T."/>
            <person name="Hug L.A."/>
            <person name="Sharon I."/>
            <person name="Castelle C.J."/>
            <person name="Probst A.J."/>
            <person name="Thomas B.C."/>
            <person name="Singh A."/>
            <person name="Wilkins M.J."/>
            <person name="Karaoz U."/>
            <person name="Brodie E.L."/>
            <person name="Williams K.H."/>
            <person name="Hubbard S.S."/>
            <person name="Banfield J.F."/>
        </authorList>
    </citation>
    <scope>NUCLEOTIDE SEQUENCE [LARGE SCALE GENOMIC DNA]</scope>
</reference>
<name>A0A1F5F5L0_9BACT</name>
<organism evidence="2 3">
    <name type="scientific">Candidatus Coatesbacteria bacterium RBG_13_66_14</name>
    <dbReference type="NCBI Taxonomy" id="1817816"/>
    <lineage>
        <taxon>Bacteria</taxon>
        <taxon>Candidatus Coatesiibacteriota</taxon>
    </lineage>
</organism>
<accession>A0A1F5F5L0</accession>
<evidence type="ECO:0008006" key="4">
    <source>
        <dbReference type="Google" id="ProtNLM"/>
    </source>
</evidence>
<dbReference type="EMBL" id="MFAF01000089">
    <property type="protein sequence ID" value="OGD74922.1"/>
    <property type="molecule type" value="Genomic_DNA"/>
</dbReference>
<feature type="chain" id="PRO_5009518493" description="Outer membrane protein beta-barrel domain-containing protein" evidence="1">
    <location>
        <begin position="22"/>
        <end position="187"/>
    </location>
</feature>
<feature type="signal peptide" evidence="1">
    <location>
        <begin position="1"/>
        <end position="21"/>
    </location>
</feature>
<evidence type="ECO:0000313" key="3">
    <source>
        <dbReference type="Proteomes" id="UP000177187"/>
    </source>
</evidence>
<evidence type="ECO:0000313" key="2">
    <source>
        <dbReference type="EMBL" id="OGD74922.1"/>
    </source>
</evidence>
<dbReference type="AlphaFoldDB" id="A0A1F5F5L0"/>
<dbReference type="Proteomes" id="UP000177187">
    <property type="component" value="Unassembled WGS sequence"/>
</dbReference>
<protein>
    <recommendedName>
        <fullName evidence="4">Outer membrane protein beta-barrel domain-containing protein</fullName>
    </recommendedName>
</protein>
<keyword evidence="1" id="KW-0732">Signal</keyword>
<evidence type="ECO:0000256" key="1">
    <source>
        <dbReference type="SAM" id="SignalP"/>
    </source>
</evidence>
<comment type="caution">
    <text evidence="2">The sequence shown here is derived from an EMBL/GenBank/DDBJ whole genome shotgun (WGS) entry which is preliminary data.</text>
</comment>